<dbReference type="GO" id="GO:0016787">
    <property type="term" value="F:hydrolase activity"/>
    <property type="evidence" value="ECO:0007669"/>
    <property type="project" value="UniProtKB-KW"/>
</dbReference>
<gene>
    <name evidence="6" type="ORF">ACFQ5G_24810</name>
</gene>
<comment type="caution">
    <text evidence="6">The sequence shown here is derived from an EMBL/GenBank/DDBJ whole genome shotgun (WGS) entry which is preliminary data.</text>
</comment>
<keyword evidence="7" id="KW-1185">Reference proteome</keyword>
<evidence type="ECO:0000313" key="7">
    <source>
        <dbReference type="Proteomes" id="UP001597183"/>
    </source>
</evidence>
<keyword evidence="3 4" id="KW-0378">Hydrolase</keyword>
<dbReference type="PRINTS" id="PR00502">
    <property type="entry name" value="NUDIXFAMILY"/>
</dbReference>
<accession>A0ABW4ADC6</accession>
<dbReference type="SUPFAM" id="SSF55811">
    <property type="entry name" value="Nudix"/>
    <property type="match status" value="2"/>
</dbReference>
<dbReference type="InterPro" id="IPR000086">
    <property type="entry name" value="NUDIX_hydrolase_dom"/>
</dbReference>
<comment type="similarity">
    <text evidence="2 4">Belongs to the Nudix hydrolase family.</text>
</comment>
<evidence type="ECO:0000256" key="2">
    <source>
        <dbReference type="ARBA" id="ARBA00005582"/>
    </source>
</evidence>
<protein>
    <submittedName>
        <fullName evidence="6">NUDIX hydrolase</fullName>
    </submittedName>
</protein>
<dbReference type="InterPro" id="IPR020084">
    <property type="entry name" value="NUDIX_hydrolase_CS"/>
</dbReference>
<dbReference type="Gene3D" id="3.90.79.10">
    <property type="entry name" value="Nucleoside Triphosphate Pyrophosphohydrolase"/>
    <property type="match status" value="2"/>
</dbReference>
<dbReference type="InterPro" id="IPR020476">
    <property type="entry name" value="Nudix_hydrolase"/>
</dbReference>
<dbReference type="Proteomes" id="UP001597183">
    <property type="component" value="Unassembled WGS sequence"/>
</dbReference>
<dbReference type="Pfam" id="PF00293">
    <property type="entry name" value="NUDIX"/>
    <property type="match status" value="2"/>
</dbReference>
<dbReference type="PANTHER" id="PTHR43046:SF14">
    <property type="entry name" value="MUTT_NUDIX FAMILY PROTEIN"/>
    <property type="match status" value="1"/>
</dbReference>
<dbReference type="InterPro" id="IPR015797">
    <property type="entry name" value="NUDIX_hydrolase-like_dom_sf"/>
</dbReference>
<reference evidence="7" key="1">
    <citation type="journal article" date="2019" name="Int. J. Syst. Evol. Microbiol.">
        <title>The Global Catalogue of Microorganisms (GCM) 10K type strain sequencing project: providing services to taxonomists for standard genome sequencing and annotation.</title>
        <authorList>
            <consortium name="The Broad Institute Genomics Platform"/>
            <consortium name="The Broad Institute Genome Sequencing Center for Infectious Disease"/>
            <person name="Wu L."/>
            <person name="Ma J."/>
        </authorList>
    </citation>
    <scope>NUCLEOTIDE SEQUENCE [LARGE SCALE GENOMIC DNA]</scope>
    <source>
        <strain evidence="7">CCM 7526</strain>
    </source>
</reference>
<name>A0ABW4ADC6_9ACTN</name>
<comment type="cofactor">
    <cofactor evidence="1">
        <name>Mg(2+)</name>
        <dbReference type="ChEBI" id="CHEBI:18420"/>
    </cofactor>
</comment>
<evidence type="ECO:0000313" key="6">
    <source>
        <dbReference type="EMBL" id="MFD1368584.1"/>
    </source>
</evidence>
<dbReference type="PROSITE" id="PS00893">
    <property type="entry name" value="NUDIX_BOX"/>
    <property type="match status" value="1"/>
</dbReference>
<proteinExistence type="inferred from homology"/>
<dbReference type="PROSITE" id="PS51462">
    <property type="entry name" value="NUDIX"/>
    <property type="match status" value="2"/>
</dbReference>
<organism evidence="6 7">
    <name type="scientific">Actinoplanes sichuanensis</name>
    <dbReference type="NCBI Taxonomy" id="512349"/>
    <lineage>
        <taxon>Bacteria</taxon>
        <taxon>Bacillati</taxon>
        <taxon>Actinomycetota</taxon>
        <taxon>Actinomycetes</taxon>
        <taxon>Micromonosporales</taxon>
        <taxon>Micromonosporaceae</taxon>
        <taxon>Actinoplanes</taxon>
    </lineage>
</organism>
<evidence type="ECO:0000259" key="5">
    <source>
        <dbReference type="PROSITE" id="PS51462"/>
    </source>
</evidence>
<evidence type="ECO:0000256" key="4">
    <source>
        <dbReference type="RuleBase" id="RU003476"/>
    </source>
</evidence>
<feature type="domain" description="Nudix hydrolase" evidence="5">
    <location>
        <begin position="3"/>
        <end position="139"/>
    </location>
</feature>
<evidence type="ECO:0000256" key="1">
    <source>
        <dbReference type="ARBA" id="ARBA00001946"/>
    </source>
</evidence>
<sequence>MKINRRAAAYGVSRSADGGVLLTRGSDASAFPGVWSLPGGGIDHGEHPDDTVVREFAEETGLTVRITGLRTVVADLARLPDGTIEHTDRIIYDVEVTGGELTPETAGTTDLVDRVAPAEVAVLPLLPFTAGVLGVGFESADPALRAAPFPVASDRTGPVQRFGAYALATDPDGRILLTRIADGYPGGGLWHLAGGGTDFGETPEDALARELYEETSQRGRITGLVGVSHRYDPAAVGPEGVPLQWHVIRVVYQVTVPEPTPAAVTEAAGGSTSEAAWFTPEQVGNLPLTELTRAALGRTG</sequence>
<evidence type="ECO:0000256" key="3">
    <source>
        <dbReference type="ARBA" id="ARBA00022801"/>
    </source>
</evidence>
<dbReference type="EMBL" id="JBHTMK010000037">
    <property type="protein sequence ID" value="MFD1368584.1"/>
    <property type="molecule type" value="Genomic_DNA"/>
</dbReference>
<dbReference type="PANTHER" id="PTHR43046">
    <property type="entry name" value="GDP-MANNOSE MANNOSYL HYDROLASE"/>
    <property type="match status" value="1"/>
</dbReference>
<dbReference type="RefSeq" id="WP_317788613.1">
    <property type="nucleotide sequence ID" value="NZ_AP028461.1"/>
</dbReference>
<feature type="domain" description="Nudix hydrolase" evidence="5">
    <location>
        <begin position="157"/>
        <end position="300"/>
    </location>
</feature>
<dbReference type="CDD" id="cd02883">
    <property type="entry name" value="NUDIX_Hydrolase"/>
    <property type="match status" value="2"/>
</dbReference>